<dbReference type="PRINTS" id="PR00081">
    <property type="entry name" value="GDHRDH"/>
</dbReference>
<dbReference type="SUPFAM" id="SSF51735">
    <property type="entry name" value="NAD(P)-binding Rossmann-fold domains"/>
    <property type="match status" value="1"/>
</dbReference>
<dbReference type="HOGENOM" id="CLU_010194_44_4_1"/>
<dbReference type="InParanoid" id="A0A0C3GMN5"/>
<gene>
    <name evidence="2" type="ORF">OIDMADRAFT_169145</name>
</gene>
<dbReference type="OrthoDB" id="542013at2759"/>
<keyword evidence="1" id="KW-0560">Oxidoreductase</keyword>
<dbReference type="EMBL" id="KN832882">
    <property type="protein sequence ID" value="KIM97385.1"/>
    <property type="molecule type" value="Genomic_DNA"/>
</dbReference>
<evidence type="ECO:0000313" key="2">
    <source>
        <dbReference type="EMBL" id="KIM97385.1"/>
    </source>
</evidence>
<dbReference type="Pfam" id="PF00106">
    <property type="entry name" value="adh_short"/>
    <property type="match status" value="1"/>
</dbReference>
<reference evidence="3" key="2">
    <citation type="submission" date="2015-01" db="EMBL/GenBank/DDBJ databases">
        <title>Evolutionary Origins and Diversification of the Mycorrhizal Mutualists.</title>
        <authorList>
            <consortium name="DOE Joint Genome Institute"/>
            <consortium name="Mycorrhizal Genomics Consortium"/>
            <person name="Kohler A."/>
            <person name="Kuo A."/>
            <person name="Nagy L.G."/>
            <person name="Floudas D."/>
            <person name="Copeland A."/>
            <person name="Barry K.W."/>
            <person name="Cichocki N."/>
            <person name="Veneault-Fourrey C."/>
            <person name="LaButti K."/>
            <person name="Lindquist E.A."/>
            <person name="Lipzen A."/>
            <person name="Lundell T."/>
            <person name="Morin E."/>
            <person name="Murat C."/>
            <person name="Riley R."/>
            <person name="Ohm R."/>
            <person name="Sun H."/>
            <person name="Tunlid A."/>
            <person name="Henrissat B."/>
            <person name="Grigoriev I.V."/>
            <person name="Hibbett D.S."/>
            <person name="Martin F."/>
        </authorList>
    </citation>
    <scope>NUCLEOTIDE SEQUENCE [LARGE SCALE GENOMIC DNA]</scope>
    <source>
        <strain evidence="3">Zn</strain>
    </source>
</reference>
<evidence type="ECO:0000256" key="1">
    <source>
        <dbReference type="ARBA" id="ARBA00023002"/>
    </source>
</evidence>
<dbReference type="PANTHER" id="PTHR43157:SF31">
    <property type="entry name" value="PHOSPHATIDYLINOSITOL-GLYCAN BIOSYNTHESIS CLASS F PROTEIN"/>
    <property type="match status" value="1"/>
</dbReference>
<proteinExistence type="predicted"/>
<dbReference type="GO" id="GO:0016491">
    <property type="term" value="F:oxidoreductase activity"/>
    <property type="evidence" value="ECO:0007669"/>
    <property type="project" value="UniProtKB-KW"/>
</dbReference>
<accession>A0A0C3GMN5</accession>
<evidence type="ECO:0000313" key="3">
    <source>
        <dbReference type="Proteomes" id="UP000054321"/>
    </source>
</evidence>
<protein>
    <submittedName>
        <fullName evidence="2">Uncharacterized protein</fullName>
    </submittedName>
</protein>
<dbReference type="Gene3D" id="3.40.50.720">
    <property type="entry name" value="NAD(P)-binding Rossmann-like Domain"/>
    <property type="match status" value="1"/>
</dbReference>
<keyword evidence="3" id="KW-1185">Reference proteome</keyword>
<dbReference type="InterPro" id="IPR002347">
    <property type="entry name" value="SDR_fam"/>
</dbReference>
<name>A0A0C3GMN5_OIDMZ</name>
<dbReference type="Proteomes" id="UP000054321">
    <property type="component" value="Unassembled WGS sequence"/>
</dbReference>
<sequence length="331" mass="36635">MSFLAAFIYRQFIHEPPAPTASFKGRTIIVTGSNSGLGREACRMMVRLGASRVILACRNVDKGKIAAKDIQATTSCSPDMLEVWQLDMSSYASVLAFAEKVNADLPRLDVLLANAGRVTRKFGMTEDNEESITTHVVSLSLLAFLVLPKLRETAMKFNTLTHFTATASELYEVAKFKERKVPDGKIFATLNDKSKANMEDRYNVSKLLLMFVIRQVATMFPLDSRQIIMNCVAPGFCHSELGMNEINGPILSRLVQIVKNILCRPTEVGARTLVYGASAGANTHGQYLPDCKITPMKGLAKGKEGRELQNRVWMELKEKLEQIRPGVTSPS</sequence>
<dbReference type="PANTHER" id="PTHR43157">
    <property type="entry name" value="PHOSPHATIDYLINOSITOL-GLYCAN BIOSYNTHESIS CLASS F PROTEIN-RELATED"/>
    <property type="match status" value="1"/>
</dbReference>
<dbReference type="AlphaFoldDB" id="A0A0C3GMN5"/>
<dbReference type="STRING" id="913774.A0A0C3GMN5"/>
<dbReference type="InterPro" id="IPR036291">
    <property type="entry name" value="NAD(P)-bd_dom_sf"/>
</dbReference>
<organism evidence="2 3">
    <name type="scientific">Oidiodendron maius (strain Zn)</name>
    <dbReference type="NCBI Taxonomy" id="913774"/>
    <lineage>
        <taxon>Eukaryota</taxon>
        <taxon>Fungi</taxon>
        <taxon>Dikarya</taxon>
        <taxon>Ascomycota</taxon>
        <taxon>Pezizomycotina</taxon>
        <taxon>Leotiomycetes</taxon>
        <taxon>Leotiomycetes incertae sedis</taxon>
        <taxon>Myxotrichaceae</taxon>
        <taxon>Oidiodendron</taxon>
    </lineage>
</organism>
<reference evidence="2 3" key="1">
    <citation type="submission" date="2014-04" db="EMBL/GenBank/DDBJ databases">
        <authorList>
            <consortium name="DOE Joint Genome Institute"/>
            <person name="Kuo A."/>
            <person name="Martino E."/>
            <person name="Perotto S."/>
            <person name="Kohler A."/>
            <person name="Nagy L.G."/>
            <person name="Floudas D."/>
            <person name="Copeland A."/>
            <person name="Barry K.W."/>
            <person name="Cichocki N."/>
            <person name="Veneault-Fourrey C."/>
            <person name="LaButti K."/>
            <person name="Lindquist E.A."/>
            <person name="Lipzen A."/>
            <person name="Lundell T."/>
            <person name="Morin E."/>
            <person name="Murat C."/>
            <person name="Sun H."/>
            <person name="Tunlid A."/>
            <person name="Henrissat B."/>
            <person name="Grigoriev I.V."/>
            <person name="Hibbett D.S."/>
            <person name="Martin F."/>
            <person name="Nordberg H.P."/>
            <person name="Cantor M.N."/>
            <person name="Hua S.X."/>
        </authorList>
    </citation>
    <scope>NUCLEOTIDE SEQUENCE [LARGE SCALE GENOMIC DNA]</scope>
    <source>
        <strain evidence="2 3">Zn</strain>
    </source>
</reference>